<keyword evidence="2" id="KW-0328">Glycosyltransferase</keyword>
<evidence type="ECO:0000313" key="3">
    <source>
        <dbReference type="Proteomes" id="UP000295701"/>
    </source>
</evidence>
<keyword evidence="3" id="KW-1185">Reference proteome</keyword>
<dbReference type="GO" id="GO:0016757">
    <property type="term" value="F:glycosyltransferase activity"/>
    <property type="evidence" value="ECO:0007669"/>
    <property type="project" value="UniProtKB-KW"/>
</dbReference>
<proteinExistence type="predicted"/>
<dbReference type="Proteomes" id="UP000295701">
    <property type="component" value="Unassembled WGS sequence"/>
</dbReference>
<organism evidence="2 3">
    <name type="scientific">Palleronia sediminis</name>
    <dbReference type="NCBI Taxonomy" id="2547833"/>
    <lineage>
        <taxon>Bacteria</taxon>
        <taxon>Pseudomonadati</taxon>
        <taxon>Pseudomonadota</taxon>
        <taxon>Alphaproteobacteria</taxon>
        <taxon>Rhodobacterales</taxon>
        <taxon>Roseobacteraceae</taxon>
        <taxon>Palleronia</taxon>
    </lineage>
</organism>
<dbReference type="Pfam" id="PF00156">
    <property type="entry name" value="Pribosyltran"/>
    <property type="match status" value="1"/>
</dbReference>
<dbReference type="AlphaFoldDB" id="A0A4R6AIA3"/>
<accession>A0A4R6AIA3</accession>
<gene>
    <name evidence="2" type="ORF">E2L08_07125</name>
</gene>
<dbReference type="InterPro" id="IPR000836">
    <property type="entry name" value="PRTase_dom"/>
</dbReference>
<dbReference type="EMBL" id="SNAA01000006">
    <property type="protein sequence ID" value="TDL81103.1"/>
    <property type="molecule type" value="Genomic_DNA"/>
</dbReference>
<keyword evidence="2" id="KW-0808">Transferase</keyword>
<protein>
    <submittedName>
        <fullName evidence="2">Phosphoribosyltransferase</fullName>
    </submittedName>
</protein>
<dbReference type="CDD" id="cd06223">
    <property type="entry name" value="PRTases_typeI"/>
    <property type="match status" value="1"/>
</dbReference>
<feature type="domain" description="Phosphoribosyltransferase" evidence="1">
    <location>
        <begin position="21"/>
        <end position="103"/>
    </location>
</feature>
<evidence type="ECO:0000259" key="1">
    <source>
        <dbReference type="Pfam" id="PF00156"/>
    </source>
</evidence>
<evidence type="ECO:0000313" key="2">
    <source>
        <dbReference type="EMBL" id="TDL81103.1"/>
    </source>
</evidence>
<name>A0A4R6AIA3_9RHOB</name>
<dbReference type="SUPFAM" id="SSF53271">
    <property type="entry name" value="PRTase-like"/>
    <property type="match status" value="1"/>
</dbReference>
<dbReference type="Gene3D" id="3.40.50.2020">
    <property type="match status" value="1"/>
</dbReference>
<reference evidence="2 3" key="1">
    <citation type="submission" date="2019-03" db="EMBL/GenBank/DDBJ databases">
        <title>Primorskyibacter sp. SS33 isolated from sediments.</title>
        <authorList>
            <person name="Xunke S."/>
        </authorList>
    </citation>
    <scope>NUCLEOTIDE SEQUENCE [LARGE SCALE GENOMIC DNA]</scope>
    <source>
        <strain evidence="2 3">SS33</strain>
    </source>
</reference>
<dbReference type="OrthoDB" id="9804476at2"/>
<dbReference type="InterPro" id="IPR029057">
    <property type="entry name" value="PRTase-like"/>
</dbReference>
<comment type="caution">
    <text evidence="2">The sequence shown here is derived from an EMBL/GenBank/DDBJ whole genome shotgun (WGS) entry which is preliminary data.</text>
</comment>
<dbReference type="RefSeq" id="WP_133396382.1">
    <property type="nucleotide sequence ID" value="NZ_SNAA01000006.1"/>
</dbReference>
<sequence>MHFRSYADLHDDVARGLSMLPDRPDLVVGVPRSGLLAAGIASIILNVPLASIDGLAAGHVFGTGKTKQVRTRSAEVDGPPRVLVLDDSVSTGLSLREARATIAGIAGLGPVTFAAVYGEAASHPEADTVFAAVPQPRMFQWNFLHHDALGRCMIDIDGVLCRDPLAVENDDGPNYRRFLSETPPLLLPSKRVAALVTNRLEKYRPETEAWLARHGVVYDALHMLDLPDAEARAEADLSAFKAETYRRSSALLFIESEIGQAVAIAEATDRPVLCTATWRLKTTHTGAYLARQARRQAAYRALDLPRRGKLAARRIAGRLLGEEAVSALGDRLRRSRDTDQAGGKT</sequence>